<evidence type="ECO:0000313" key="2">
    <source>
        <dbReference type="EMBL" id="MED6131332.1"/>
    </source>
</evidence>
<feature type="region of interest" description="Disordered" evidence="1">
    <location>
        <begin position="98"/>
        <end position="125"/>
    </location>
</feature>
<accession>A0ABU6S4N7</accession>
<keyword evidence="3" id="KW-1185">Reference proteome</keyword>
<proteinExistence type="predicted"/>
<dbReference type="EMBL" id="JASCZI010060435">
    <property type="protein sequence ID" value="MED6131332.1"/>
    <property type="molecule type" value="Genomic_DNA"/>
</dbReference>
<feature type="compositionally biased region" description="Polar residues" evidence="1">
    <location>
        <begin position="70"/>
        <end position="80"/>
    </location>
</feature>
<sequence length="125" mass="14377">MARGTKLTKESQRKNDNKSRKQRNPKKDGFGESVPPCHGYRDARKRIGGIRGTLPRIQGIVKSTKRDPWQSATDSGSWSHSYKYQVVVHDEDERRAKMAEVEDGERDMRRRNKTSRLGMGGLDNY</sequence>
<reference evidence="2 3" key="1">
    <citation type="journal article" date="2023" name="Plants (Basel)">
        <title>Bridging the Gap: Combining Genomics and Transcriptomics Approaches to Understand Stylosanthes scabra, an Orphan Legume from the Brazilian Caatinga.</title>
        <authorList>
            <person name="Ferreira-Neto J.R.C."/>
            <person name="da Silva M.D."/>
            <person name="Binneck E."/>
            <person name="de Melo N.F."/>
            <person name="da Silva R.H."/>
            <person name="de Melo A.L.T.M."/>
            <person name="Pandolfi V."/>
            <person name="Bustamante F.O."/>
            <person name="Brasileiro-Vidal A.C."/>
            <person name="Benko-Iseppon A.M."/>
        </authorList>
    </citation>
    <scope>NUCLEOTIDE SEQUENCE [LARGE SCALE GENOMIC DNA]</scope>
    <source>
        <tissue evidence="2">Leaves</tissue>
    </source>
</reference>
<gene>
    <name evidence="2" type="ORF">PIB30_008978</name>
</gene>
<feature type="region of interest" description="Disordered" evidence="1">
    <location>
        <begin position="1"/>
        <end position="80"/>
    </location>
</feature>
<name>A0ABU6S4N7_9FABA</name>
<protein>
    <submittedName>
        <fullName evidence="2">Uncharacterized protein</fullName>
    </submittedName>
</protein>
<feature type="compositionally biased region" description="Basic and acidic residues" evidence="1">
    <location>
        <begin position="7"/>
        <end position="30"/>
    </location>
</feature>
<organism evidence="2 3">
    <name type="scientific">Stylosanthes scabra</name>
    <dbReference type="NCBI Taxonomy" id="79078"/>
    <lineage>
        <taxon>Eukaryota</taxon>
        <taxon>Viridiplantae</taxon>
        <taxon>Streptophyta</taxon>
        <taxon>Embryophyta</taxon>
        <taxon>Tracheophyta</taxon>
        <taxon>Spermatophyta</taxon>
        <taxon>Magnoliopsida</taxon>
        <taxon>eudicotyledons</taxon>
        <taxon>Gunneridae</taxon>
        <taxon>Pentapetalae</taxon>
        <taxon>rosids</taxon>
        <taxon>fabids</taxon>
        <taxon>Fabales</taxon>
        <taxon>Fabaceae</taxon>
        <taxon>Papilionoideae</taxon>
        <taxon>50 kb inversion clade</taxon>
        <taxon>dalbergioids sensu lato</taxon>
        <taxon>Dalbergieae</taxon>
        <taxon>Pterocarpus clade</taxon>
        <taxon>Stylosanthes</taxon>
    </lineage>
</organism>
<comment type="caution">
    <text evidence="2">The sequence shown here is derived from an EMBL/GenBank/DDBJ whole genome shotgun (WGS) entry which is preliminary data.</text>
</comment>
<dbReference type="Proteomes" id="UP001341840">
    <property type="component" value="Unassembled WGS sequence"/>
</dbReference>
<evidence type="ECO:0000313" key="3">
    <source>
        <dbReference type="Proteomes" id="UP001341840"/>
    </source>
</evidence>
<evidence type="ECO:0000256" key="1">
    <source>
        <dbReference type="SAM" id="MobiDB-lite"/>
    </source>
</evidence>